<reference evidence="5" key="3">
    <citation type="submission" date="2017-01" db="EMBL/GenBank/DDBJ databases">
        <authorList>
            <person name="Varghese N."/>
            <person name="Submissions S."/>
        </authorList>
    </citation>
    <scope>NUCLEOTIDE SEQUENCE [LARGE SCALE GENOMIC DNA]</scope>
    <source>
        <strain evidence="5">DSM 21068</strain>
    </source>
</reference>
<sequence length="366" mass="42325">MNRILHVVGRMNRAGAETMIMNIYRNIDREKVQFDFLYFTEEKTAFDNEIEKLGGKIYRLKNSNGISNIFRLKKLLKKHPEINGIHCHTLLSSSFYLLSAYTANLTLRIIHSHNTKSRSESNIVYNIYEKLAKIAINRYATHFLSCGNLASKYLYPYKKESEITMIPNAIEVEKFYNASQFQGDYLRKLYSISRESIILLQVGRFLPVKNHSFSVDLAKQLLLHKIPFKMFFAGTGELEQEIEKKAIKEGLEKNIIFLGDRTDIEYLMAGADIMLMPSLFEGFPLVLVEAQSAGLHSIVSENVSKEVDLEVGLLSFEKLNIPDWLVNIQNYKDLKKLNNEERLEKIKNKGFDIMKSIEKILKIYES</sequence>
<protein>
    <submittedName>
        <fullName evidence="4">Glycosyltransferase EpsF</fullName>
    </submittedName>
</protein>
<proteinExistence type="predicted"/>
<evidence type="ECO:0000313" key="6">
    <source>
        <dbReference type="Proteomes" id="UP000238314"/>
    </source>
</evidence>
<dbReference type="OrthoDB" id="9811239at2"/>
<dbReference type="EMBL" id="MUGO01000024">
    <property type="protein sequence ID" value="PQA90464.1"/>
    <property type="molecule type" value="Genomic_DNA"/>
</dbReference>
<dbReference type="STRING" id="551459.SAMN05421796_108100"/>
<feature type="domain" description="Glycosyltransferase subfamily 4-like N-terminal" evidence="2">
    <location>
        <begin position="15"/>
        <end position="173"/>
    </location>
</feature>
<gene>
    <name evidence="3" type="ORF">B0A70_14110</name>
    <name evidence="4" type="ORF">SAMN05421796_108100</name>
</gene>
<dbReference type="Pfam" id="PF13439">
    <property type="entry name" value="Glyco_transf_4"/>
    <property type="match status" value="1"/>
</dbReference>
<keyword evidence="6" id="KW-1185">Reference proteome</keyword>
<evidence type="ECO:0000313" key="3">
    <source>
        <dbReference type="EMBL" id="PQA90464.1"/>
    </source>
</evidence>
<feature type="domain" description="Glycosyl transferase family 1" evidence="1">
    <location>
        <begin position="193"/>
        <end position="301"/>
    </location>
</feature>
<accession>A0A1N7NKQ0</accession>
<dbReference type="GO" id="GO:0016757">
    <property type="term" value="F:glycosyltransferase activity"/>
    <property type="evidence" value="ECO:0007669"/>
    <property type="project" value="InterPro"/>
</dbReference>
<evidence type="ECO:0000313" key="5">
    <source>
        <dbReference type="Proteomes" id="UP000186246"/>
    </source>
</evidence>
<evidence type="ECO:0000313" key="4">
    <source>
        <dbReference type="EMBL" id="SIS98882.1"/>
    </source>
</evidence>
<dbReference type="InterPro" id="IPR028098">
    <property type="entry name" value="Glyco_trans_4-like_N"/>
</dbReference>
<reference evidence="4" key="2">
    <citation type="submission" date="2017-01" db="EMBL/GenBank/DDBJ databases">
        <authorList>
            <person name="Mah S.A."/>
            <person name="Swanson W.J."/>
            <person name="Moy G.W."/>
            <person name="Vacquier V.D."/>
        </authorList>
    </citation>
    <scope>NUCLEOTIDE SEQUENCE [LARGE SCALE GENOMIC DNA]</scope>
    <source>
        <strain evidence="4">DSM 21068</strain>
    </source>
</reference>
<name>A0A1N7NKQ0_9FLAO</name>
<dbReference type="AlphaFoldDB" id="A0A1N7NKQ0"/>
<reference evidence="3 6" key="1">
    <citation type="submission" date="2016-11" db="EMBL/GenBank/DDBJ databases">
        <title>Whole genomes of Flavobacteriaceae.</title>
        <authorList>
            <person name="Stine C."/>
            <person name="Li C."/>
            <person name="Tadesse D."/>
        </authorList>
    </citation>
    <scope>NUCLEOTIDE SEQUENCE [LARGE SCALE GENOMIC DNA]</scope>
    <source>
        <strain evidence="3 6">DSM 21068</strain>
    </source>
</reference>
<evidence type="ECO:0000259" key="2">
    <source>
        <dbReference type="Pfam" id="PF13439"/>
    </source>
</evidence>
<dbReference type="Pfam" id="PF00534">
    <property type="entry name" value="Glycos_transf_1"/>
    <property type="match status" value="1"/>
</dbReference>
<dbReference type="PANTHER" id="PTHR12526">
    <property type="entry name" value="GLYCOSYLTRANSFERASE"/>
    <property type="match status" value="1"/>
</dbReference>
<dbReference type="SUPFAM" id="SSF53756">
    <property type="entry name" value="UDP-Glycosyltransferase/glycogen phosphorylase"/>
    <property type="match status" value="1"/>
</dbReference>
<dbReference type="Proteomes" id="UP000186246">
    <property type="component" value="Unassembled WGS sequence"/>
</dbReference>
<dbReference type="Proteomes" id="UP000238314">
    <property type="component" value="Unassembled WGS sequence"/>
</dbReference>
<dbReference type="RefSeq" id="WP_076452316.1">
    <property type="nucleotide sequence ID" value="NZ_FTOJ01000008.1"/>
</dbReference>
<keyword evidence="4" id="KW-0808">Transferase</keyword>
<organism evidence="4 5">
    <name type="scientific">Chryseobacterium piscicola</name>
    <dbReference type="NCBI Taxonomy" id="551459"/>
    <lineage>
        <taxon>Bacteria</taxon>
        <taxon>Pseudomonadati</taxon>
        <taxon>Bacteroidota</taxon>
        <taxon>Flavobacteriia</taxon>
        <taxon>Flavobacteriales</taxon>
        <taxon>Weeksellaceae</taxon>
        <taxon>Chryseobacterium group</taxon>
        <taxon>Chryseobacterium</taxon>
    </lineage>
</organism>
<dbReference type="EMBL" id="FTOJ01000008">
    <property type="protein sequence ID" value="SIS98882.1"/>
    <property type="molecule type" value="Genomic_DNA"/>
</dbReference>
<dbReference type="InterPro" id="IPR001296">
    <property type="entry name" value="Glyco_trans_1"/>
</dbReference>
<evidence type="ECO:0000259" key="1">
    <source>
        <dbReference type="Pfam" id="PF00534"/>
    </source>
</evidence>
<dbReference type="Gene3D" id="3.40.50.2000">
    <property type="entry name" value="Glycogen Phosphorylase B"/>
    <property type="match status" value="2"/>
</dbReference>